<proteinExistence type="predicted"/>
<dbReference type="EMBL" id="WQRF01000001">
    <property type="protein sequence ID" value="MVS98250.1"/>
    <property type="molecule type" value="Genomic_DNA"/>
</dbReference>
<gene>
    <name evidence="5" type="ORF">GO014_04330</name>
</gene>
<dbReference type="SUPFAM" id="SSF160467">
    <property type="entry name" value="PH0987 N-terminal domain-like"/>
    <property type="match status" value="1"/>
</dbReference>
<organism evidence="5 6">
    <name type="scientific">Devosia marina</name>
    <dbReference type="NCBI Taxonomy" id="2683198"/>
    <lineage>
        <taxon>Bacteria</taxon>
        <taxon>Pseudomonadati</taxon>
        <taxon>Pseudomonadota</taxon>
        <taxon>Alphaproteobacteria</taxon>
        <taxon>Hyphomicrobiales</taxon>
        <taxon>Devosiaceae</taxon>
        <taxon>Devosia</taxon>
    </lineage>
</organism>
<dbReference type="InterPro" id="IPR003833">
    <property type="entry name" value="CT_C_D"/>
</dbReference>
<dbReference type="PANTHER" id="PTHR34698">
    <property type="entry name" value="5-OXOPROLINASE SUBUNIT B"/>
    <property type="match status" value="1"/>
</dbReference>
<dbReference type="InterPro" id="IPR010016">
    <property type="entry name" value="PxpB"/>
</dbReference>
<accession>A0A7X3FQZ3</accession>
<dbReference type="RefSeq" id="WP_157289252.1">
    <property type="nucleotide sequence ID" value="NZ_WQRF01000001.1"/>
</dbReference>
<dbReference type="AlphaFoldDB" id="A0A7X3FQZ3"/>
<dbReference type="Gene3D" id="2.40.100.10">
    <property type="entry name" value="Cyclophilin-like"/>
    <property type="match status" value="1"/>
</dbReference>
<dbReference type="Gene3D" id="3.30.1360.40">
    <property type="match status" value="1"/>
</dbReference>
<dbReference type="SUPFAM" id="SSF50891">
    <property type="entry name" value="Cyclophilin-like"/>
    <property type="match status" value="1"/>
</dbReference>
<dbReference type="InterPro" id="IPR029000">
    <property type="entry name" value="Cyclophilin-like_dom_sf"/>
</dbReference>
<evidence type="ECO:0000313" key="5">
    <source>
        <dbReference type="EMBL" id="MVS98250.1"/>
    </source>
</evidence>
<keyword evidence="2" id="KW-0378">Hydrolase</keyword>
<dbReference type="Proteomes" id="UP000438106">
    <property type="component" value="Unassembled WGS sequence"/>
</dbReference>
<evidence type="ECO:0000313" key="6">
    <source>
        <dbReference type="Proteomes" id="UP000438106"/>
    </source>
</evidence>
<dbReference type="GO" id="GO:0016787">
    <property type="term" value="F:hydrolase activity"/>
    <property type="evidence" value="ECO:0007669"/>
    <property type="project" value="UniProtKB-KW"/>
</dbReference>
<keyword evidence="3" id="KW-0067">ATP-binding</keyword>
<dbReference type="GO" id="GO:0005524">
    <property type="term" value="F:ATP binding"/>
    <property type="evidence" value="ECO:0007669"/>
    <property type="project" value="UniProtKB-KW"/>
</dbReference>
<evidence type="ECO:0000256" key="2">
    <source>
        <dbReference type="ARBA" id="ARBA00022801"/>
    </source>
</evidence>
<evidence type="ECO:0000256" key="3">
    <source>
        <dbReference type="ARBA" id="ARBA00022840"/>
    </source>
</evidence>
<dbReference type="SMART" id="SM00796">
    <property type="entry name" value="AHS1"/>
    <property type="match status" value="1"/>
</dbReference>
<name>A0A7X3FQZ3_9HYPH</name>
<comment type="caution">
    <text evidence="5">The sequence shown here is derived from an EMBL/GenBank/DDBJ whole genome shotgun (WGS) entry which is preliminary data.</text>
</comment>
<dbReference type="GO" id="GO:0016740">
    <property type="term" value="F:transferase activity"/>
    <property type="evidence" value="ECO:0007669"/>
    <property type="project" value="UniProtKB-KW"/>
</dbReference>
<evidence type="ECO:0000259" key="4">
    <source>
        <dbReference type="SMART" id="SM00796"/>
    </source>
</evidence>
<keyword evidence="6" id="KW-1185">Reference proteome</keyword>
<feature type="domain" description="Carboxyltransferase" evidence="4">
    <location>
        <begin position="20"/>
        <end position="216"/>
    </location>
</feature>
<protein>
    <submittedName>
        <fullName evidence="5">Carboxyltransferase domain-containing protein</fullName>
    </submittedName>
</protein>
<keyword evidence="5" id="KW-0808">Transferase</keyword>
<keyword evidence="1" id="KW-0547">Nucleotide-binding</keyword>
<reference evidence="5 6" key="1">
    <citation type="submission" date="2019-12" db="EMBL/GenBank/DDBJ databases">
        <title>Devosia maris sp. nov., isolated from the deep seawater.</title>
        <authorList>
            <person name="Liu Y."/>
        </authorList>
    </citation>
    <scope>NUCLEOTIDE SEQUENCE [LARGE SCALE GENOMIC DNA]</scope>
    <source>
        <strain evidence="5 6">L53-10-65</strain>
    </source>
</reference>
<dbReference type="PANTHER" id="PTHR34698:SF2">
    <property type="entry name" value="5-OXOPROLINASE SUBUNIT B"/>
    <property type="match status" value="1"/>
</dbReference>
<dbReference type="Pfam" id="PF02682">
    <property type="entry name" value="CT_C_D"/>
    <property type="match status" value="1"/>
</dbReference>
<evidence type="ECO:0000256" key="1">
    <source>
        <dbReference type="ARBA" id="ARBA00022741"/>
    </source>
</evidence>
<sequence length="228" mass="24203">MKQPSNQPLRGGDHRLPTLPQIVPLGDCALLVRFGQSLDDAANRAALVFAARLKADGIIGVVEIVPSLVSVLVRFDPAQVGVARLSGELALRLSGDGAFGESRTHRIAVRFDGPDLGEVAALLGLSIDGFVEAHNRGGMRVLATGFAPGFVYCGFHEKSLTVPRRTLVRPQVSAGSVLFAAGQTAIAATDIPTGWHVIGHTQFRNFDPTVNPPTQLRAGDQIIFEVVL</sequence>